<dbReference type="SUPFAM" id="SSF55729">
    <property type="entry name" value="Acyl-CoA N-acyltransferases (Nat)"/>
    <property type="match status" value="1"/>
</dbReference>
<dbReference type="InterPro" id="IPR016181">
    <property type="entry name" value="Acyl_CoA_acyltransferase"/>
</dbReference>
<dbReference type="InterPro" id="IPR000182">
    <property type="entry name" value="GNAT_dom"/>
</dbReference>
<gene>
    <name evidence="4" type="ORF">BGO89_07860</name>
</gene>
<dbReference type="InterPro" id="IPR050680">
    <property type="entry name" value="YpeA/RimI_acetyltransf"/>
</dbReference>
<dbReference type="STRING" id="1895771.BGO89_07860"/>
<evidence type="ECO:0000313" key="5">
    <source>
        <dbReference type="Proteomes" id="UP000184233"/>
    </source>
</evidence>
<accession>A0A1M3L3I0</accession>
<evidence type="ECO:0000259" key="3">
    <source>
        <dbReference type="PROSITE" id="PS51186"/>
    </source>
</evidence>
<evidence type="ECO:0000256" key="2">
    <source>
        <dbReference type="ARBA" id="ARBA00023315"/>
    </source>
</evidence>
<feature type="domain" description="N-acetyltransferase" evidence="3">
    <location>
        <begin position="5"/>
        <end position="176"/>
    </location>
</feature>
<dbReference type="Proteomes" id="UP000184233">
    <property type="component" value="Unassembled WGS sequence"/>
</dbReference>
<dbReference type="CDD" id="cd04301">
    <property type="entry name" value="NAT_SF"/>
    <property type="match status" value="1"/>
</dbReference>
<keyword evidence="1" id="KW-0808">Transferase</keyword>
<dbReference type="AlphaFoldDB" id="A0A1M3L3I0"/>
<dbReference type="PROSITE" id="PS51186">
    <property type="entry name" value="GNAT"/>
    <property type="match status" value="1"/>
</dbReference>
<sequence>MNPSIVVRPLEIDDLNAFLDIQREALERSPELFGSDYDWFDSLSILYKEQRFERYMNFPYAYLLGAILPDGTIAGMAGFSCDYTLSKVKHKSRVWGMYVREQYRRQGLASMLLKSVMENARDVVGCEQIQLSVSTRNDASYALYLRMGFIVYGTELRAMKIGDAYVDEYLMVKFLR</sequence>
<protein>
    <recommendedName>
        <fullName evidence="3">N-acetyltransferase domain-containing protein</fullName>
    </recommendedName>
</protein>
<organism evidence="4 5">
    <name type="scientific">Candidatus Kapaibacterium thiocyanatum</name>
    <dbReference type="NCBI Taxonomy" id="1895771"/>
    <lineage>
        <taxon>Bacteria</taxon>
        <taxon>Pseudomonadati</taxon>
        <taxon>Candidatus Kapaibacteriota</taxon>
        <taxon>Candidatus Kapaibacteriia</taxon>
        <taxon>Candidatus Kapaibacteriales</taxon>
        <taxon>Candidatus Kapaibacteriaceae</taxon>
        <taxon>Candidatus Kapaibacterium</taxon>
    </lineage>
</organism>
<dbReference type="Gene3D" id="3.40.630.30">
    <property type="match status" value="1"/>
</dbReference>
<dbReference type="GO" id="GO:0016747">
    <property type="term" value="F:acyltransferase activity, transferring groups other than amino-acyl groups"/>
    <property type="evidence" value="ECO:0007669"/>
    <property type="project" value="InterPro"/>
</dbReference>
<proteinExistence type="predicted"/>
<comment type="caution">
    <text evidence="4">The sequence shown here is derived from an EMBL/GenBank/DDBJ whole genome shotgun (WGS) entry which is preliminary data.</text>
</comment>
<dbReference type="Pfam" id="PF00583">
    <property type="entry name" value="Acetyltransf_1"/>
    <property type="match status" value="1"/>
</dbReference>
<dbReference type="PANTHER" id="PTHR43420:SF47">
    <property type="entry name" value="N-ACETYLTRANSFERASE DOMAIN-CONTAINING PROTEIN"/>
    <property type="match status" value="1"/>
</dbReference>
<reference evidence="4 5" key="1">
    <citation type="submission" date="2016-09" db="EMBL/GenBank/DDBJ databases">
        <title>Genome-resolved meta-omics ties microbial dynamics to process performance in biotechnology for thiocyanate degradation.</title>
        <authorList>
            <person name="Kantor R.S."/>
            <person name="Huddy R.J."/>
            <person name="Iyer R."/>
            <person name="Thomas B.C."/>
            <person name="Brown C.T."/>
            <person name="Anantharaman K."/>
            <person name="Tringe S."/>
            <person name="Hettich R.L."/>
            <person name="Harrison S.T."/>
            <person name="Banfield J.F."/>
        </authorList>
    </citation>
    <scope>NUCLEOTIDE SEQUENCE [LARGE SCALE GENOMIC DNA]</scope>
    <source>
        <strain evidence="4">59-99</strain>
    </source>
</reference>
<keyword evidence="2" id="KW-0012">Acyltransferase</keyword>
<dbReference type="PANTHER" id="PTHR43420">
    <property type="entry name" value="ACETYLTRANSFERASE"/>
    <property type="match status" value="1"/>
</dbReference>
<evidence type="ECO:0000256" key="1">
    <source>
        <dbReference type="ARBA" id="ARBA00022679"/>
    </source>
</evidence>
<evidence type="ECO:0000313" key="4">
    <source>
        <dbReference type="EMBL" id="OJX59907.1"/>
    </source>
</evidence>
<dbReference type="EMBL" id="MKVH01000008">
    <property type="protein sequence ID" value="OJX59907.1"/>
    <property type="molecule type" value="Genomic_DNA"/>
</dbReference>
<name>A0A1M3L3I0_9BACT</name>